<feature type="transmembrane region" description="Helical" evidence="1">
    <location>
        <begin position="35"/>
        <end position="53"/>
    </location>
</feature>
<feature type="transmembrane region" description="Helical" evidence="1">
    <location>
        <begin position="130"/>
        <end position="154"/>
    </location>
</feature>
<evidence type="ECO:0000256" key="1">
    <source>
        <dbReference type="SAM" id="Phobius"/>
    </source>
</evidence>
<organism evidence="2 3">
    <name type="scientific">Saccharothrix violaceirubra</name>
    <dbReference type="NCBI Taxonomy" id="413306"/>
    <lineage>
        <taxon>Bacteria</taxon>
        <taxon>Bacillati</taxon>
        <taxon>Actinomycetota</taxon>
        <taxon>Actinomycetes</taxon>
        <taxon>Pseudonocardiales</taxon>
        <taxon>Pseudonocardiaceae</taxon>
        <taxon>Saccharothrix</taxon>
    </lineage>
</organism>
<protein>
    <submittedName>
        <fullName evidence="2">Uncharacterized protein</fullName>
    </submittedName>
</protein>
<accession>A0A7W7WZC3</accession>
<dbReference type="Proteomes" id="UP000542674">
    <property type="component" value="Unassembled WGS sequence"/>
</dbReference>
<dbReference type="EMBL" id="JACHJS010000001">
    <property type="protein sequence ID" value="MBB4968658.1"/>
    <property type="molecule type" value="Genomic_DNA"/>
</dbReference>
<feature type="transmembrane region" description="Helical" evidence="1">
    <location>
        <begin position="175"/>
        <end position="194"/>
    </location>
</feature>
<dbReference type="RefSeq" id="WP_184674365.1">
    <property type="nucleotide sequence ID" value="NZ_BAABAI010000006.1"/>
</dbReference>
<feature type="transmembrane region" description="Helical" evidence="1">
    <location>
        <begin position="326"/>
        <end position="348"/>
    </location>
</feature>
<feature type="transmembrane region" description="Helical" evidence="1">
    <location>
        <begin position="98"/>
        <end position="118"/>
    </location>
</feature>
<gene>
    <name evidence="2" type="ORF">F4559_006017</name>
</gene>
<reference evidence="2 3" key="1">
    <citation type="submission" date="2020-08" db="EMBL/GenBank/DDBJ databases">
        <title>Sequencing the genomes of 1000 actinobacteria strains.</title>
        <authorList>
            <person name="Klenk H.-P."/>
        </authorList>
    </citation>
    <scope>NUCLEOTIDE SEQUENCE [LARGE SCALE GENOMIC DNA]</scope>
    <source>
        <strain evidence="2 3">DSM 45084</strain>
    </source>
</reference>
<evidence type="ECO:0000313" key="2">
    <source>
        <dbReference type="EMBL" id="MBB4968658.1"/>
    </source>
</evidence>
<name>A0A7W7WZC3_9PSEU</name>
<proteinExistence type="predicted"/>
<feature type="transmembrane region" description="Helical" evidence="1">
    <location>
        <begin position="65"/>
        <end position="86"/>
    </location>
</feature>
<feature type="transmembrane region" description="Helical" evidence="1">
    <location>
        <begin position="283"/>
        <end position="306"/>
    </location>
</feature>
<keyword evidence="1" id="KW-0472">Membrane</keyword>
<keyword evidence="1" id="KW-0812">Transmembrane</keyword>
<comment type="caution">
    <text evidence="2">The sequence shown here is derived from an EMBL/GenBank/DDBJ whole genome shotgun (WGS) entry which is preliminary data.</text>
</comment>
<sequence length="382" mass="41895">MSPRQSSNRIRRTERWFVSQGTPTMIEGYGFATHVLPRMLPALGLVTLASLAWLVPLKSAGPQRWVLLAGVFGATVAAWFVLRVFALRLPRFTKGARLVILATYASMPVAVPLLQLLVDDTVTPPGGSVVGLLGFVIFFAVVFVVTLVATTYGTGTLVRRAIRHTFYDLRNSVRLIGRALPVMLFVTLFLFFTGELWQMMNQLDGWRLLIVVALFVAITVLASAARLRDEIGRVEQDLSPERLSAACQGTPLSDVSIEGMLHATPLSGRQNRNLLLVLATRQLVQAGVVGLALFAFFLVLGSVMITPEVAEQWIGGPVVQSRLVPGIPVALLSNATLFAAFGSMYFEITSMSDVEHRQEFFAPIIDEVERVLAVRAVYLAER</sequence>
<evidence type="ECO:0000313" key="3">
    <source>
        <dbReference type="Proteomes" id="UP000542674"/>
    </source>
</evidence>
<keyword evidence="1" id="KW-1133">Transmembrane helix</keyword>
<dbReference type="AlphaFoldDB" id="A0A7W7WZC3"/>
<keyword evidence="3" id="KW-1185">Reference proteome</keyword>
<feature type="transmembrane region" description="Helical" evidence="1">
    <location>
        <begin position="206"/>
        <end position="225"/>
    </location>
</feature>